<dbReference type="InterPro" id="IPR005531">
    <property type="entry name" value="Asp23"/>
</dbReference>
<feature type="region of interest" description="Disordered" evidence="2">
    <location>
        <begin position="118"/>
        <end position="217"/>
    </location>
</feature>
<proteinExistence type="inferred from homology"/>
<evidence type="ECO:0000256" key="2">
    <source>
        <dbReference type="SAM" id="MobiDB-lite"/>
    </source>
</evidence>
<dbReference type="EMBL" id="JACHIU010000001">
    <property type="protein sequence ID" value="MBB6472690.1"/>
    <property type="molecule type" value="Genomic_DNA"/>
</dbReference>
<protein>
    <submittedName>
        <fullName evidence="3">Putative alkaline shock family protein YloU</fullName>
    </submittedName>
</protein>
<reference evidence="3 4" key="1">
    <citation type="submission" date="2020-08" db="EMBL/GenBank/DDBJ databases">
        <title>Sequencing the genomes of 1000 actinobacteria strains.</title>
        <authorList>
            <person name="Klenk H.-P."/>
        </authorList>
    </citation>
    <scope>NUCLEOTIDE SEQUENCE [LARGE SCALE GENOMIC DNA]</scope>
    <source>
        <strain evidence="3 4">DSM 44936</strain>
    </source>
</reference>
<comment type="similarity">
    <text evidence="1">Belongs to the asp23 family.</text>
</comment>
<evidence type="ECO:0000313" key="3">
    <source>
        <dbReference type="EMBL" id="MBB6472690.1"/>
    </source>
</evidence>
<accession>A0A7X0ICX7</accession>
<gene>
    <name evidence="3" type="ORF">BJ992_002121</name>
</gene>
<name>A0A7X0ICX7_9ACTN</name>
<evidence type="ECO:0000313" key="4">
    <source>
        <dbReference type="Proteomes" id="UP000555564"/>
    </source>
</evidence>
<feature type="compositionally biased region" description="Basic and acidic residues" evidence="2">
    <location>
        <begin position="123"/>
        <end position="139"/>
    </location>
</feature>
<comment type="caution">
    <text evidence="3">The sequence shown here is derived from an EMBL/GenBank/DDBJ whole genome shotgun (WGS) entry which is preliminary data.</text>
</comment>
<dbReference type="AlphaFoldDB" id="A0A7X0ICX7"/>
<dbReference type="Pfam" id="PF03780">
    <property type="entry name" value="Asp23"/>
    <property type="match status" value="1"/>
</dbReference>
<evidence type="ECO:0000256" key="1">
    <source>
        <dbReference type="ARBA" id="ARBA00005721"/>
    </source>
</evidence>
<dbReference type="RefSeq" id="WP_184979971.1">
    <property type="nucleotide sequence ID" value="NZ_BAAALO010000036.1"/>
</dbReference>
<organism evidence="3 4">
    <name type="scientific">Sphaerisporangium rubeum</name>
    <dbReference type="NCBI Taxonomy" id="321317"/>
    <lineage>
        <taxon>Bacteria</taxon>
        <taxon>Bacillati</taxon>
        <taxon>Actinomycetota</taxon>
        <taxon>Actinomycetes</taxon>
        <taxon>Streptosporangiales</taxon>
        <taxon>Streptosporangiaceae</taxon>
        <taxon>Sphaerisporangium</taxon>
    </lineage>
</organism>
<keyword evidence="4" id="KW-1185">Reference proteome</keyword>
<dbReference type="Proteomes" id="UP000555564">
    <property type="component" value="Unassembled WGS sequence"/>
</dbReference>
<sequence length="217" mass="22826">MSAGPAGIRAPEERGRTRISGKVLERIAATAAAEVDEAGRAVRRVLGVPVGHDTTSAPPRVSGHIDGGLAMLRIHLSVAYPAPVREVTRRVRDHVTDRVHALTGLDVRQVDIDVDRLLPGANRDGEPAGARERLIRQDTEEPSGVHGTREPHGAEEPFGAYGADEPLGAYGTGEPAGDESPRAYGTGEPAGNEPPRAYGTGEPAGNEPPRVRGPEES</sequence>